<dbReference type="InterPro" id="IPR021109">
    <property type="entry name" value="Peptidase_aspartic_dom_sf"/>
</dbReference>
<evidence type="ECO:0000259" key="1">
    <source>
        <dbReference type="Pfam" id="PF13511"/>
    </source>
</evidence>
<dbReference type="InterPro" id="IPR025392">
    <property type="entry name" value="DUF4124"/>
</dbReference>
<dbReference type="EMBL" id="CM001475">
    <property type="protein sequence ID" value="EIC31077.1"/>
    <property type="molecule type" value="Genomic_DNA"/>
</dbReference>
<dbReference type="AlphaFoldDB" id="H8GQU2"/>
<feature type="domain" description="DUF4124" evidence="1">
    <location>
        <begin position="2"/>
        <end position="51"/>
    </location>
</feature>
<dbReference type="Pfam" id="PF13511">
    <property type="entry name" value="DUF4124"/>
    <property type="match status" value="1"/>
</dbReference>
<evidence type="ECO:0000313" key="2">
    <source>
        <dbReference type="EMBL" id="EIC31077.1"/>
    </source>
</evidence>
<dbReference type="InterPro" id="IPR034122">
    <property type="entry name" value="Retropepsin-like_bacterial"/>
</dbReference>
<dbReference type="InterPro" id="IPR011969">
    <property type="entry name" value="Clan_AA_Asp_peptidase_C"/>
</dbReference>
<dbReference type="NCBIfam" id="TIGR02281">
    <property type="entry name" value="clan_AA_DTGA"/>
    <property type="match status" value="1"/>
</dbReference>
<dbReference type="eggNOG" id="COG3577">
    <property type="taxonomic scope" value="Bacteria"/>
</dbReference>
<keyword evidence="2" id="KW-0645">Protease</keyword>
<reference evidence="2 3" key="1">
    <citation type="journal article" date="2013" name="Genome Announc.">
        <title>Genome Sequence of the Obligate Gammaproteobacterial Methanotroph Methylomicrobium album Strain BG8.</title>
        <authorList>
            <person name="Kits K.D."/>
            <person name="Kalyuzhnaya M.G."/>
            <person name="Klotz M.G."/>
            <person name="Jetten M.S."/>
            <person name="Op den Camp H.J."/>
            <person name="Vuilleumier S."/>
            <person name="Bringel F."/>
            <person name="Dispirito A.A."/>
            <person name="Murrell J.C."/>
            <person name="Bruce D."/>
            <person name="Cheng J.F."/>
            <person name="Copeland A."/>
            <person name="Goodwin L."/>
            <person name="Hauser L."/>
            <person name="Lajus A."/>
            <person name="Land M.L."/>
            <person name="Lapidus A."/>
            <person name="Lucas S."/>
            <person name="Medigue C."/>
            <person name="Pitluck S."/>
            <person name="Woyke T."/>
            <person name="Zeytun A."/>
            <person name="Stein L.Y."/>
        </authorList>
    </citation>
    <scope>NUCLEOTIDE SEQUENCE [LARGE SCALE GENOMIC DNA]</scope>
    <source>
        <strain evidence="2 3">BG8</strain>
    </source>
</reference>
<keyword evidence="3" id="KW-1185">Reference proteome</keyword>
<dbReference type="Proteomes" id="UP000005090">
    <property type="component" value="Chromosome"/>
</dbReference>
<protein>
    <submittedName>
        <fullName evidence="2">Clan AA aspartic protease, TIGR02281 family</fullName>
    </submittedName>
</protein>
<dbReference type="RefSeq" id="WP_005374146.1">
    <property type="nucleotide sequence ID" value="NZ_CM001475.1"/>
</dbReference>
<dbReference type="GO" id="GO:0004190">
    <property type="term" value="F:aspartic-type endopeptidase activity"/>
    <property type="evidence" value="ECO:0007669"/>
    <property type="project" value="InterPro"/>
</dbReference>
<evidence type="ECO:0000313" key="3">
    <source>
        <dbReference type="Proteomes" id="UP000005090"/>
    </source>
</evidence>
<dbReference type="HOGENOM" id="CLU_1440166_0_0_6"/>
<proteinExistence type="predicted"/>
<gene>
    <name evidence="2" type="ORF">Metal_3424</name>
</gene>
<dbReference type="Gene3D" id="2.40.70.10">
    <property type="entry name" value="Acid Proteases"/>
    <property type="match status" value="1"/>
</dbReference>
<dbReference type="InterPro" id="IPR001969">
    <property type="entry name" value="Aspartic_peptidase_AS"/>
</dbReference>
<accession>H8GQU2</accession>
<dbReference type="Pfam" id="PF13975">
    <property type="entry name" value="gag-asp_proteas"/>
    <property type="match status" value="1"/>
</dbReference>
<organism evidence="2 3">
    <name type="scientific">Methylomicrobium album BG8</name>
    <dbReference type="NCBI Taxonomy" id="686340"/>
    <lineage>
        <taxon>Bacteria</taxon>
        <taxon>Pseudomonadati</taxon>
        <taxon>Pseudomonadota</taxon>
        <taxon>Gammaproteobacteria</taxon>
        <taxon>Methylococcales</taxon>
        <taxon>Methylococcaceae</taxon>
        <taxon>Methylomicrobium</taxon>
    </lineage>
</organism>
<dbReference type="SUPFAM" id="SSF50630">
    <property type="entry name" value="Acid proteases"/>
    <property type="match status" value="1"/>
</dbReference>
<sequence>MPPSFAAQIYKCKNPEGRLLYQKTPCAAQAEALSSFQTSKLSPSKAPEASAPLLLPQHGSGHYYVEGAINGKPLVFMIDTGASVVSLPSHEASAAGLVCKAKAVTDTANGRAEACMAVIPELRFGHFLVKDAEGMIVPNLRQPLLGMNILRNFKMAQDQGEMRISVP</sequence>
<dbReference type="GO" id="GO:0006508">
    <property type="term" value="P:proteolysis"/>
    <property type="evidence" value="ECO:0007669"/>
    <property type="project" value="UniProtKB-KW"/>
</dbReference>
<keyword evidence="2" id="KW-0378">Hydrolase</keyword>
<dbReference type="CDD" id="cd05483">
    <property type="entry name" value="retropepsin_like_bacteria"/>
    <property type="match status" value="1"/>
</dbReference>
<name>H8GQU2_METAL</name>
<dbReference type="PROSITE" id="PS00141">
    <property type="entry name" value="ASP_PROTEASE"/>
    <property type="match status" value="1"/>
</dbReference>